<dbReference type="AlphaFoldDB" id="A0A543KQ12"/>
<dbReference type="PANTHER" id="PTHR12147:SF26">
    <property type="entry name" value="PEPTIDASE M28 DOMAIN-CONTAINING PROTEIN"/>
    <property type="match status" value="1"/>
</dbReference>
<dbReference type="EMBL" id="VFPU01000001">
    <property type="protein sequence ID" value="TQM97161.1"/>
    <property type="molecule type" value="Genomic_DNA"/>
</dbReference>
<keyword evidence="1" id="KW-0732">Signal</keyword>
<dbReference type="GO" id="GO:0004180">
    <property type="term" value="F:carboxypeptidase activity"/>
    <property type="evidence" value="ECO:0007669"/>
    <property type="project" value="UniProtKB-KW"/>
</dbReference>
<dbReference type="Gene3D" id="3.40.630.10">
    <property type="entry name" value="Zn peptidases"/>
    <property type="match status" value="1"/>
</dbReference>
<dbReference type="Proteomes" id="UP000315133">
    <property type="component" value="Unassembled WGS sequence"/>
</dbReference>
<name>A0A543KQ12_9MICO</name>
<keyword evidence="3" id="KW-0121">Carboxypeptidase</keyword>
<dbReference type="SUPFAM" id="SSF53187">
    <property type="entry name" value="Zn-dependent exopeptidases"/>
    <property type="match status" value="1"/>
</dbReference>
<reference evidence="3 4" key="1">
    <citation type="submission" date="2019-06" db="EMBL/GenBank/DDBJ databases">
        <title>Sequencing the genomes of 1000 actinobacteria strains.</title>
        <authorList>
            <person name="Klenk H.-P."/>
        </authorList>
    </citation>
    <scope>NUCLEOTIDE SEQUENCE [LARGE SCALE GENOMIC DNA]</scope>
    <source>
        <strain evidence="3 4">DSM 12362</strain>
    </source>
</reference>
<keyword evidence="3" id="KW-0645">Protease</keyword>
<dbReference type="InterPro" id="IPR007484">
    <property type="entry name" value="Peptidase_M28"/>
</dbReference>
<keyword evidence="4" id="KW-1185">Reference proteome</keyword>
<evidence type="ECO:0000313" key="4">
    <source>
        <dbReference type="Proteomes" id="UP000315133"/>
    </source>
</evidence>
<dbReference type="InterPro" id="IPR045175">
    <property type="entry name" value="M28_fam"/>
</dbReference>
<organism evidence="3 4">
    <name type="scientific">Ornithinimicrobium humiphilum</name>
    <dbReference type="NCBI Taxonomy" id="125288"/>
    <lineage>
        <taxon>Bacteria</taxon>
        <taxon>Bacillati</taxon>
        <taxon>Actinomycetota</taxon>
        <taxon>Actinomycetes</taxon>
        <taxon>Micrococcales</taxon>
        <taxon>Ornithinimicrobiaceae</taxon>
        <taxon>Ornithinimicrobium</taxon>
    </lineage>
</organism>
<dbReference type="OrthoDB" id="345880at2"/>
<evidence type="ECO:0000313" key="3">
    <source>
        <dbReference type="EMBL" id="TQM97161.1"/>
    </source>
</evidence>
<proteinExistence type="predicted"/>
<feature type="signal peptide" evidence="1">
    <location>
        <begin position="1"/>
        <end position="29"/>
    </location>
</feature>
<feature type="domain" description="Peptidase M28" evidence="2">
    <location>
        <begin position="252"/>
        <end position="443"/>
    </location>
</feature>
<dbReference type="GO" id="GO:0006508">
    <property type="term" value="P:proteolysis"/>
    <property type="evidence" value="ECO:0007669"/>
    <property type="project" value="InterPro"/>
</dbReference>
<evidence type="ECO:0000259" key="2">
    <source>
        <dbReference type="Pfam" id="PF04389"/>
    </source>
</evidence>
<comment type="caution">
    <text evidence="3">The sequence shown here is derived from an EMBL/GenBank/DDBJ whole genome shotgun (WGS) entry which is preliminary data.</text>
</comment>
<dbReference type="GO" id="GO:0008235">
    <property type="term" value="F:metalloexopeptidase activity"/>
    <property type="evidence" value="ECO:0007669"/>
    <property type="project" value="InterPro"/>
</dbReference>
<dbReference type="PANTHER" id="PTHR12147">
    <property type="entry name" value="METALLOPEPTIDASE M28 FAMILY MEMBER"/>
    <property type="match status" value="1"/>
</dbReference>
<dbReference type="Pfam" id="PF04389">
    <property type="entry name" value="Peptidase_M28"/>
    <property type="match status" value="1"/>
</dbReference>
<protein>
    <submittedName>
        <fullName evidence="3">Zn-dependent M28 family amino/carboxypeptidase</fullName>
    </submittedName>
</protein>
<dbReference type="InterPro" id="IPR006311">
    <property type="entry name" value="TAT_signal"/>
</dbReference>
<accession>A0A543KQ12</accession>
<gene>
    <name evidence="3" type="ORF">FB476_2064</name>
</gene>
<feature type="chain" id="PRO_5022007560" evidence="1">
    <location>
        <begin position="30"/>
        <end position="462"/>
    </location>
</feature>
<keyword evidence="3" id="KW-0378">Hydrolase</keyword>
<dbReference type="Gene3D" id="3.50.30.30">
    <property type="match status" value="1"/>
</dbReference>
<dbReference type="PROSITE" id="PS51318">
    <property type="entry name" value="TAT"/>
    <property type="match status" value="1"/>
</dbReference>
<dbReference type="RefSeq" id="WP_141818669.1">
    <property type="nucleotide sequence ID" value="NZ_BAAAIL010000002.1"/>
</dbReference>
<sequence>MLNSKLSRRAFLALTGGGAASTVAWPSWAADGTRPGAAQAPRLTAWDRQIVTQLRPENAIEHLTHLTQTIGQRYSGSPQEAAAADYMAGVLDGYGYDVEIQSFSVPARRLGELSGPGLDPDLCWGVASATRGRQDVTVTGSLVLAPSASAADLPADLTGKVVMRVVNANNENITTLANGAAQRGAVAFIATRADSVYPRQTAVSAPSTTVDIPIPVVGVGQVQKHALLAALATGPQTITVTTVFYPAPTSQNVIATRPGKKAGPPGNRRNVMVCAHYDSVIGARGANDDGSGTVLALELARTMRNLPTNADLTFALWGSEEIGLVGSRHYVAQLPESERARLLGVFNNDMVGTSWDPAETYWVLDYYGLLNKVNTEVLAAGERLGYRARMSDVTQRGSSDHQSFSEVGIDSGNFSWRGVESPALLEPGYHSSDDTIARNISVERLTVSMELQGCAAYALARS</sequence>
<evidence type="ECO:0000256" key="1">
    <source>
        <dbReference type="SAM" id="SignalP"/>
    </source>
</evidence>